<keyword evidence="2" id="KW-0489">Methyltransferase</keyword>
<dbReference type="InterPro" id="IPR025714">
    <property type="entry name" value="Methyltranfer_dom"/>
</dbReference>
<comment type="caution">
    <text evidence="2">The sequence shown here is derived from an EMBL/GenBank/DDBJ whole genome shotgun (WGS) entry which is preliminary data.</text>
</comment>
<dbReference type="EMBL" id="QSND01000001">
    <property type="protein sequence ID" value="KAA6453362.1"/>
    <property type="molecule type" value="Genomic_DNA"/>
</dbReference>
<dbReference type="RefSeq" id="WP_148956066.1">
    <property type="nucleotide sequence ID" value="NZ_QSND01000001.1"/>
</dbReference>
<dbReference type="CDD" id="cd02440">
    <property type="entry name" value="AdoMet_MTases"/>
    <property type="match status" value="1"/>
</dbReference>
<proteinExistence type="predicted"/>
<evidence type="ECO:0000313" key="2">
    <source>
        <dbReference type="EMBL" id="KAA6453362.1"/>
    </source>
</evidence>
<accession>A0A5M8S5B9</accession>
<dbReference type="InterPro" id="IPR029063">
    <property type="entry name" value="SAM-dependent_MTases_sf"/>
</dbReference>
<dbReference type="Proteomes" id="UP000324326">
    <property type="component" value="Unassembled WGS sequence"/>
</dbReference>
<dbReference type="Pfam" id="PF13847">
    <property type="entry name" value="Methyltransf_31"/>
    <property type="match status" value="1"/>
</dbReference>
<reference evidence="2 3" key="1">
    <citation type="submission" date="2018-08" db="EMBL/GenBank/DDBJ databases">
        <title>Bacillus phenotypic plasticity.</title>
        <authorList>
            <person name="Hurtado E."/>
        </authorList>
    </citation>
    <scope>NUCLEOTIDE SEQUENCE [LARGE SCALE GENOMIC DNA]</scope>
    <source>
        <strain evidence="2 3">427</strain>
    </source>
</reference>
<dbReference type="Gene3D" id="3.40.50.150">
    <property type="entry name" value="Vaccinia Virus protein VP39"/>
    <property type="match status" value="1"/>
</dbReference>
<keyword evidence="2" id="KW-0808">Transferase</keyword>
<dbReference type="GO" id="GO:0008168">
    <property type="term" value="F:methyltransferase activity"/>
    <property type="evidence" value="ECO:0007669"/>
    <property type="project" value="UniProtKB-KW"/>
</dbReference>
<dbReference type="GO" id="GO:0032259">
    <property type="term" value="P:methylation"/>
    <property type="evidence" value="ECO:0007669"/>
    <property type="project" value="UniProtKB-KW"/>
</dbReference>
<sequence>MNIIEKLESLKAERKLARTWFVNEQKRQISSKYDDRETAGIRVLSIETFLSYYYVLFGHQPTSVLDLGCEEGQSLKYLAKRIPNSKLTGIDASSDAIKTAAKRVKEAEFIATDVEQLNEHLLREKYDVIFIHLCFGLFENPLKLLKDLLKLLSDQALIYIVDLNRESWNEGINSCISVDEEKYLHDQYNASFNKEELEELFAYVTREKELTFKVGSSLIGGFDQFSNDFFSLIKNRELQAAIKSISEEKTPETHLMPQLLHSWIIKKQLSGMRFP</sequence>
<evidence type="ECO:0000259" key="1">
    <source>
        <dbReference type="Pfam" id="PF13847"/>
    </source>
</evidence>
<dbReference type="AlphaFoldDB" id="A0A5M8S5B9"/>
<gene>
    <name evidence="2" type="ORF">DX927_03960</name>
</gene>
<protein>
    <submittedName>
        <fullName evidence="2">Class I SAM-dependent methyltransferase</fullName>
    </submittedName>
</protein>
<evidence type="ECO:0000313" key="3">
    <source>
        <dbReference type="Proteomes" id="UP000324326"/>
    </source>
</evidence>
<dbReference type="SUPFAM" id="SSF53335">
    <property type="entry name" value="S-adenosyl-L-methionine-dependent methyltransferases"/>
    <property type="match status" value="1"/>
</dbReference>
<dbReference type="PANTHER" id="PTHR43861">
    <property type="entry name" value="TRANS-ACONITATE 2-METHYLTRANSFERASE-RELATED"/>
    <property type="match status" value="1"/>
</dbReference>
<name>A0A5M8S5B9_9BACI</name>
<organism evidence="2 3">
    <name type="scientific">Bacillus swezeyi</name>
    <dbReference type="NCBI Taxonomy" id="1925020"/>
    <lineage>
        <taxon>Bacteria</taxon>
        <taxon>Bacillati</taxon>
        <taxon>Bacillota</taxon>
        <taxon>Bacilli</taxon>
        <taxon>Bacillales</taxon>
        <taxon>Bacillaceae</taxon>
        <taxon>Bacillus</taxon>
    </lineage>
</organism>
<feature type="domain" description="Methyltransferase" evidence="1">
    <location>
        <begin position="62"/>
        <end position="201"/>
    </location>
</feature>